<proteinExistence type="predicted"/>
<dbReference type="EMBL" id="UYRT01033750">
    <property type="protein sequence ID" value="VDK77423.1"/>
    <property type="molecule type" value="Genomic_DNA"/>
</dbReference>
<dbReference type="Proteomes" id="UP000271098">
    <property type="component" value="Unassembled WGS sequence"/>
</dbReference>
<sequence length="38" mass="3846">MAGAPDVESGISPLTFTVAVTAPPYSLNNGNKVSQAKI</sequence>
<reference evidence="3" key="1">
    <citation type="submission" date="2016-06" db="UniProtKB">
        <authorList>
            <consortium name="WormBaseParasite"/>
        </authorList>
    </citation>
    <scope>IDENTIFICATION</scope>
</reference>
<dbReference type="AlphaFoldDB" id="A0A183DM44"/>
<evidence type="ECO:0000313" key="2">
    <source>
        <dbReference type="Proteomes" id="UP000271098"/>
    </source>
</evidence>
<reference evidence="1 2" key="2">
    <citation type="submission" date="2018-11" db="EMBL/GenBank/DDBJ databases">
        <authorList>
            <consortium name="Pathogen Informatics"/>
        </authorList>
    </citation>
    <scope>NUCLEOTIDE SEQUENCE [LARGE SCALE GENOMIC DNA]</scope>
</reference>
<protein>
    <submittedName>
        <fullName evidence="3">Peroxiredoxin</fullName>
    </submittedName>
</protein>
<evidence type="ECO:0000313" key="1">
    <source>
        <dbReference type="EMBL" id="VDK77423.1"/>
    </source>
</evidence>
<dbReference type="WBParaSite" id="GPUH_0000979601-mRNA-1">
    <property type="protein sequence ID" value="GPUH_0000979601-mRNA-1"/>
    <property type="gene ID" value="GPUH_0000979601"/>
</dbReference>
<gene>
    <name evidence="1" type="ORF">GPUH_LOCUS9784</name>
</gene>
<keyword evidence="2" id="KW-1185">Reference proteome</keyword>
<name>A0A183DM44_9BILA</name>
<organism evidence="3">
    <name type="scientific">Gongylonema pulchrum</name>
    <dbReference type="NCBI Taxonomy" id="637853"/>
    <lineage>
        <taxon>Eukaryota</taxon>
        <taxon>Metazoa</taxon>
        <taxon>Ecdysozoa</taxon>
        <taxon>Nematoda</taxon>
        <taxon>Chromadorea</taxon>
        <taxon>Rhabditida</taxon>
        <taxon>Spirurina</taxon>
        <taxon>Spiruromorpha</taxon>
        <taxon>Spiruroidea</taxon>
        <taxon>Gongylonematidae</taxon>
        <taxon>Gongylonema</taxon>
    </lineage>
</organism>
<accession>A0A183DM44</accession>
<evidence type="ECO:0000313" key="3">
    <source>
        <dbReference type="WBParaSite" id="GPUH_0000979601-mRNA-1"/>
    </source>
</evidence>